<keyword evidence="6" id="KW-0119">Carbohydrate metabolism</keyword>
<evidence type="ECO:0000256" key="7">
    <source>
        <dbReference type="ARBA" id="ARBA00023295"/>
    </source>
</evidence>
<dbReference type="SUPFAM" id="SSF51011">
    <property type="entry name" value="Glycosyl hydrolase domain"/>
    <property type="match status" value="1"/>
</dbReference>
<dbReference type="PANTHER" id="PTHR43447">
    <property type="entry name" value="ALPHA-AMYLASE"/>
    <property type="match status" value="1"/>
</dbReference>
<evidence type="ECO:0000256" key="3">
    <source>
        <dbReference type="ARBA" id="ARBA00008061"/>
    </source>
</evidence>
<feature type="domain" description="Alpha-amylase C-terminal beta-sheet" evidence="8">
    <location>
        <begin position="29"/>
        <end position="91"/>
    </location>
</feature>
<evidence type="ECO:0000313" key="10">
    <source>
        <dbReference type="Proteomes" id="UP000288805"/>
    </source>
</evidence>
<comment type="catalytic activity">
    <reaction evidence="1">
        <text>Endohydrolysis of (1-&gt;4)-alpha-D-glucosidic linkages in polysaccharides containing three or more (1-&gt;4)-alpha-linked D-glucose units.</text>
        <dbReference type="EC" id="3.2.1.1"/>
    </reaction>
</comment>
<dbReference type="GO" id="GO:0005975">
    <property type="term" value="P:carbohydrate metabolic process"/>
    <property type="evidence" value="ECO:0007669"/>
    <property type="project" value="InterPro"/>
</dbReference>
<dbReference type="InterPro" id="IPR012850">
    <property type="entry name" value="A-amylase_bs_C"/>
</dbReference>
<accession>A0A438EQ44</accession>
<dbReference type="InterPro" id="IPR013780">
    <property type="entry name" value="Glyco_hydro_b"/>
</dbReference>
<sequence>MRAILAWFYDHFFEWGLKEEILKLIMIRTRNRIKPNSAVRILASDLDLYVAVIDGKIIVKIGPGFDVGNLVPQSFKKIATSGKDYCCMGEKNNPDMKNPAPPPGVVRVVPLDMILGLMFDRDWPMKAPSVTFFASSKPQSERMKGTSPVSCHGLTVVEKSDIRGLNMMFGAFKAAFTRGERLGWGYKECSLMDEVWTSQIIKVG</sequence>
<evidence type="ECO:0000256" key="4">
    <source>
        <dbReference type="ARBA" id="ARBA00012595"/>
    </source>
</evidence>
<evidence type="ECO:0000259" key="8">
    <source>
        <dbReference type="SMART" id="SM00810"/>
    </source>
</evidence>
<dbReference type="EC" id="3.2.1.1" evidence="4"/>
<comment type="caution">
    <text evidence="9">The sequence shown here is derived from an EMBL/GenBank/DDBJ whole genome shotgun (WGS) entry which is preliminary data.</text>
</comment>
<dbReference type="GO" id="GO:0005509">
    <property type="term" value="F:calcium ion binding"/>
    <property type="evidence" value="ECO:0007669"/>
    <property type="project" value="InterPro"/>
</dbReference>
<keyword evidence="5" id="KW-0378">Hydrolase</keyword>
<reference evidence="9 10" key="1">
    <citation type="journal article" date="2018" name="PLoS Genet.">
        <title>Population sequencing reveals clonal diversity and ancestral inbreeding in the grapevine cultivar Chardonnay.</title>
        <authorList>
            <person name="Roach M.J."/>
            <person name="Johnson D.L."/>
            <person name="Bohlmann J."/>
            <person name="van Vuuren H.J."/>
            <person name="Jones S.J."/>
            <person name="Pretorius I.S."/>
            <person name="Schmidt S.A."/>
            <person name="Borneman A.R."/>
        </authorList>
    </citation>
    <scope>NUCLEOTIDE SEQUENCE [LARGE SCALE GENOMIC DNA]</scope>
    <source>
        <strain evidence="10">cv. Chardonnay</strain>
        <tissue evidence="9">Leaf</tissue>
    </source>
</reference>
<dbReference type="AlphaFoldDB" id="A0A438EQ44"/>
<dbReference type="Pfam" id="PF07821">
    <property type="entry name" value="Alpha-amyl_C2"/>
    <property type="match status" value="1"/>
</dbReference>
<comment type="similarity">
    <text evidence="3">Belongs to the glycosyl hydrolase 13 family.</text>
</comment>
<evidence type="ECO:0000256" key="6">
    <source>
        <dbReference type="ARBA" id="ARBA00023277"/>
    </source>
</evidence>
<proteinExistence type="inferred from homology"/>
<protein>
    <recommendedName>
        <fullName evidence="4">alpha-amylase</fullName>
        <ecNumber evidence="4">3.2.1.1</ecNumber>
    </recommendedName>
</protein>
<dbReference type="SMART" id="SM00810">
    <property type="entry name" value="Alpha-amyl_C2"/>
    <property type="match status" value="1"/>
</dbReference>
<comment type="cofactor">
    <cofactor evidence="2">
        <name>Ca(2+)</name>
        <dbReference type="ChEBI" id="CHEBI:29108"/>
    </cofactor>
</comment>
<evidence type="ECO:0000256" key="1">
    <source>
        <dbReference type="ARBA" id="ARBA00000548"/>
    </source>
</evidence>
<dbReference type="EMBL" id="QGNW01001220">
    <property type="protein sequence ID" value="RVW49853.1"/>
    <property type="molecule type" value="Genomic_DNA"/>
</dbReference>
<dbReference type="Proteomes" id="UP000288805">
    <property type="component" value="Unassembled WGS sequence"/>
</dbReference>
<keyword evidence="7" id="KW-0326">Glycosidase</keyword>
<dbReference type="GO" id="GO:0004556">
    <property type="term" value="F:alpha-amylase activity"/>
    <property type="evidence" value="ECO:0007669"/>
    <property type="project" value="UniProtKB-EC"/>
</dbReference>
<gene>
    <name evidence="9" type="primary">AMY1.2_0</name>
    <name evidence="9" type="ORF">CK203_069940</name>
</gene>
<dbReference type="Gene3D" id="2.60.40.1180">
    <property type="entry name" value="Golgi alpha-mannosidase II"/>
    <property type="match status" value="1"/>
</dbReference>
<organism evidence="9 10">
    <name type="scientific">Vitis vinifera</name>
    <name type="common">Grape</name>
    <dbReference type="NCBI Taxonomy" id="29760"/>
    <lineage>
        <taxon>Eukaryota</taxon>
        <taxon>Viridiplantae</taxon>
        <taxon>Streptophyta</taxon>
        <taxon>Embryophyta</taxon>
        <taxon>Tracheophyta</taxon>
        <taxon>Spermatophyta</taxon>
        <taxon>Magnoliopsida</taxon>
        <taxon>eudicotyledons</taxon>
        <taxon>Gunneridae</taxon>
        <taxon>Pentapetalae</taxon>
        <taxon>rosids</taxon>
        <taxon>Vitales</taxon>
        <taxon>Vitaceae</taxon>
        <taxon>Viteae</taxon>
        <taxon>Vitis</taxon>
    </lineage>
</organism>
<evidence type="ECO:0000313" key="9">
    <source>
        <dbReference type="EMBL" id="RVW49853.1"/>
    </source>
</evidence>
<evidence type="ECO:0000256" key="5">
    <source>
        <dbReference type="ARBA" id="ARBA00022801"/>
    </source>
</evidence>
<name>A0A438EQ44_VITVI</name>
<evidence type="ECO:0000256" key="2">
    <source>
        <dbReference type="ARBA" id="ARBA00001913"/>
    </source>
</evidence>